<proteinExistence type="predicted"/>
<keyword evidence="1" id="KW-0812">Transmembrane</keyword>
<organism evidence="2 3">
    <name type="scientific">Gigaspora margarita</name>
    <dbReference type="NCBI Taxonomy" id="4874"/>
    <lineage>
        <taxon>Eukaryota</taxon>
        <taxon>Fungi</taxon>
        <taxon>Fungi incertae sedis</taxon>
        <taxon>Mucoromycota</taxon>
        <taxon>Glomeromycotina</taxon>
        <taxon>Glomeromycetes</taxon>
        <taxon>Diversisporales</taxon>
        <taxon>Gigasporaceae</taxon>
        <taxon>Gigaspora</taxon>
    </lineage>
</organism>
<accession>A0ABN7X1P2</accession>
<reference evidence="2 3" key="1">
    <citation type="submission" date="2021-06" db="EMBL/GenBank/DDBJ databases">
        <authorList>
            <person name="Kallberg Y."/>
            <person name="Tangrot J."/>
            <person name="Rosling A."/>
        </authorList>
    </citation>
    <scope>NUCLEOTIDE SEQUENCE [LARGE SCALE GENOMIC DNA]</scope>
    <source>
        <strain evidence="2 3">120-4 pot B 10/14</strain>
    </source>
</reference>
<keyword evidence="3" id="KW-1185">Reference proteome</keyword>
<keyword evidence="1" id="KW-0472">Membrane</keyword>
<gene>
    <name evidence="2" type="ORF">GMARGA_LOCUS37868</name>
</gene>
<dbReference type="EMBL" id="CAJVQB010081187">
    <property type="protein sequence ID" value="CAG8845854.1"/>
    <property type="molecule type" value="Genomic_DNA"/>
</dbReference>
<keyword evidence="1" id="KW-1133">Transmembrane helix</keyword>
<name>A0ABN7X1P2_GIGMA</name>
<comment type="caution">
    <text evidence="2">The sequence shown here is derived from an EMBL/GenBank/DDBJ whole genome shotgun (WGS) entry which is preliminary data.</text>
</comment>
<sequence>TEKYEPEYFKEPIIECIAGLVMLQVQSIRRMYEYFFIERPSVGAKMHVGLYLLGLAFYLATGLSVFIEGIGNFGILDSK</sequence>
<protein>
    <submittedName>
        <fullName evidence="2">2532_t:CDS:1</fullName>
    </submittedName>
</protein>
<evidence type="ECO:0000313" key="2">
    <source>
        <dbReference type="EMBL" id="CAG8845854.1"/>
    </source>
</evidence>
<evidence type="ECO:0000256" key="1">
    <source>
        <dbReference type="SAM" id="Phobius"/>
    </source>
</evidence>
<dbReference type="Proteomes" id="UP000789901">
    <property type="component" value="Unassembled WGS sequence"/>
</dbReference>
<feature type="non-terminal residue" evidence="2">
    <location>
        <position position="1"/>
    </location>
</feature>
<feature type="non-terminal residue" evidence="2">
    <location>
        <position position="79"/>
    </location>
</feature>
<evidence type="ECO:0000313" key="3">
    <source>
        <dbReference type="Proteomes" id="UP000789901"/>
    </source>
</evidence>
<feature type="transmembrane region" description="Helical" evidence="1">
    <location>
        <begin position="48"/>
        <end position="67"/>
    </location>
</feature>